<name>A0A381UHE7_9ZZZZ</name>
<protein>
    <submittedName>
        <fullName evidence="1">Uncharacterized protein</fullName>
    </submittedName>
</protein>
<dbReference type="AlphaFoldDB" id="A0A381UHE7"/>
<sequence>MEPTTSPFSSLTFSITPEKIFAVKTCSLSKAGVI</sequence>
<evidence type="ECO:0000313" key="1">
    <source>
        <dbReference type="EMBL" id="SVA26153.1"/>
    </source>
</evidence>
<accession>A0A381UHE7</accession>
<feature type="non-terminal residue" evidence="1">
    <location>
        <position position="34"/>
    </location>
</feature>
<dbReference type="EMBL" id="UINC01006208">
    <property type="protein sequence ID" value="SVA26153.1"/>
    <property type="molecule type" value="Genomic_DNA"/>
</dbReference>
<organism evidence="1">
    <name type="scientific">marine metagenome</name>
    <dbReference type="NCBI Taxonomy" id="408172"/>
    <lineage>
        <taxon>unclassified sequences</taxon>
        <taxon>metagenomes</taxon>
        <taxon>ecological metagenomes</taxon>
    </lineage>
</organism>
<reference evidence="1" key="1">
    <citation type="submission" date="2018-05" db="EMBL/GenBank/DDBJ databases">
        <authorList>
            <person name="Lanie J.A."/>
            <person name="Ng W.-L."/>
            <person name="Kazmierczak K.M."/>
            <person name="Andrzejewski T.M."/>
            <person name="Davidsen T.M."/>
            <person name="Wayne K.J."/>
            <person name="Tettelin H."/>
            <person name="Glass J.I."/>
            <person name="Rusch D."/>
            <person name="Podicherti R."/>
            <person name="Tsui H.-C.T."/>
            <person name="Winkler M.E."/>
        </authorList>
    </citation>
    <scope>NUCLEOTIDE SEQUENCE</scope>
</reference>
<proteinExistence type="predicted"/>
<gene>
    <name evidence="1" type="ORF">METZ01_LOCUS79007</name>
</gene>